<evidence type="ECO:0000256" key="2">
    <source>
        <dbReference type="ARBA" id="ARBA00008891"/>
    </source>
</evidence>
<feature type="domain" description="Pectinesterase catalytic" evidence="7">
    <location>
        <begin position="231"/>
        <end position="322"/>
    </location>
</feature>
<dbReference type="InterPro" id="IPR000070">
    <property type="entry name" value="Pectinesterase_cat"/>
</dbReference>
<dbReference type="InterPro" id="IPR011050">
    <property type="entry name" value="Pectin_lyase_fold/virulence"/>
</dbReference>
<protein>
    <recommendedName>
        <fullName evidence="3">pectinesterase</fullName>
        <ecNumber evidence="3">3.1.1.11</ecNumber>
    </recommendedName>
</protein>
<dbReference type="GO" id="GO:0045490">
    <property type="term" value="P:pectin catabolic process"/>
    <property type="evidence" value="ECO:0007669"/>
    <property type="project" value="TreeGrafter"/>
</dbReference>
<organism evidence="8 9">
    <name type="scientific">Corymbia citriodora subsp. variegata</name>
    <dbReference type="NCBI Taxonomy" id="360336"/>
    <lineage>
        <taxon>Eukaryota</taxon>
        <taxon>Viridiplantae</taxon>
        <taxon>Streptophyta</taxon>
        <taxon>Embryophyta</taxon>
        <taxon>Tracheophyta</taxon>
        <taxon>Spermatophyta</taxon>
        <taxon>Magnoliopsida</taxon>
        <taxon>eudicotyledons</taxon>
        <taxon>Gunneridae</taxon>
        <taxon>Pentapetalae</taxon>
        <taxon>rosids</taxon>
        <taxon>malvids</taxon>
        <taxon>Myrtales</taxon>
        <taxon>Myrtaceae</taxon>
        <taxon>Myrtoideae</taxon>
        <taxon>Eucalypteae</taxon>
        <taxon>Corymbia</taxon>
    </lineage>
</organism>
<keyword evidence="9" id="KW-1185">Reference proteome</keyword>
<keyword evidence="6" id="KW-0732">Signal</keyword>
<dbReference type="Gene3D" id="2.160.20.10">
    <property type="entry name" value="Single-stranded right-handed beta-helix, Pectin lyase-like"/>
    <property type="match status" value="1"/>
</dbReference>
<dbReference type="AlphaFoldDB" id="A0A8T0CL76"/>
<comment type="similarity">
    <text evidence="2">Belongs to the pectinesterase family.</text>
</comment>
<keyword evidence="4" id="KW-0378">Hydrolase</keyword>
<proteinExistence type="inferred from homology"/>
<evidence type="ECO:0000313" key="8">
    <source>
        <dbReference type="EMBL" id="KAF7848441.1"/>
    </source>
</evidence>
<dbReference type="SUPFAM" id="SSF51126">
    <property type="entry name" value="Pectin lyase-like"/>
    <property type="match status" value="1"/>
</dbReference>
<evidence type="ECO:0000256" key="6">
    <source>
        <dbReference type="SAM" id="SignalP"/>
    </source>
</evidence>
<dbReference type="EMBL" id="MU090124">
    <property type="protein sequence ID" value="KAF7848441.1"/>
    <property type="molecule type" value="Genomic_DNA"/>
</dbReference>
<dbReference type="PANTHER" id="PTHR31321:SF112">
    <property type="entry name" value="PECTINESTERASE"/>
    <property type="match status" value="1"/>
</dbReference>
<keyword evidence="5" id="KW-0063">Aspartyl esterase</keyword>
<dbReference type="Pfam" id="PF01095">
    <property type="entry name" value="Pectinesterase"/>
    <property type="match status" value="2"/>
</dbReference>
<evidence type="ECO:0000313" key="9">
    <source>
        <dbReference type="Proteomes" id="UP000806378"/>
    </source>
</evidence>
<comment type="pathway">
    <text evidence="1">Glycan metabolism; pectin degradation; 2-dehydro-3-deoxy-D-gluconate from pectin: step 1/5.</text>
</comment>
<evidence type="ECO:0000256" key="4">
    <source>
        <dbReference type="ARBA" id="ARBA00022801"/>
    </source>
</evidence>
<feature type="signal peptide" evidence="6">
    <location>
        <begin position="1"/>
        <end position="17"/>
    </location>
</feature>
<dbReference type="EC" id="3.1.1.11" evidence="3"/>
<sequence>MSLKLCLLLLLFRATIGTTPSSFDSIDEGYQIWARRMGSSYGLGSGSSFYGSLIKKAKNRLKPCLRLVSKKPRSIAFASVGVALRSVPIVNNCWVVISISAGTYQKVEIPATMAYVTAKEAGADKTVIEWDDTADRIGPDGRPLGTFASATFANKAPLLASGALGKQAVALRMSVDAEASVECCFIGSQDTLYDHVGRHYFRDCNIEGSVDFAFGNALSFYRGCRLHGASSSYRAVMAQKRESLLDRAWGTFSRVVFAHAYMDRNVTTKGWFDWGDKNRDMTVFYGRYKSMGPGASSGGRVPWSRELTPEEAMPFVSLDFIGAQAP</sequence>
<dbReference type="GO" id="GO:0030599">
    <property type="term" value="F:pectinesterase activity"/>
    <property type="evidence" value="ECO:0007669"/>
    <property type="project" value="UniProtKB-EC"/>
</dbReference>
<dbReference type="OrthoDB" id="2019149at2759"/>
<comment type="caution">
    <text evidence="8">The sequence shown here is derived from an EMBL/GenBank/DDBJ whole genome shotgun (WGS) entry which is preliminary data.</text>
</comment>
<gene>
    <name evidence="8" type="ORF">BT93_L1944</name>
</gene>
<accession>A0A8T0CL76</accession>
<dbReference type="Gramene" id="rna-gnl|WGS:JABURB|Cocit.L1944.1">
    <property type="protein sequence ID" value="cds-KAF7848441.1"/>
    <property type="gene ID" value="gene-BT93_L1944"/>
</dbReference>
<evidence type="ECO:0000259" key="7">
    <source>
        <dbReference type="Pfam" id="PF01095"/>
    </source>
</evidence>
<feature type="domain" description="Pectinesterase catalytic" evidence="7">
    <location>
        <begin position="74"/>
        <end position="228"/>
    </location>
</feature>
<feature type="chain" id="PRO_5035878827" description="pectinesterase" evidence="6">
    <location>
        <begin position="18"/>
        <end position="326"/>
    </location>
</feature>
<evidence type="ECO:0000256" key="5">
    <source>
        <dbReference type="ARBA" id="ARBA00023085"/>
    </source>
</evidence>
<dbReference type="PANTHER" id="PTHR31321">
    <property type="entry name" value="ACYL-COA THIOESTER HYDROLASE YBHC-RELATED"/>
    <property type="match status" value="1"/>
</dbReference>
<dbReference type="InterPro" id="IPR012334">
    <property type="entry name" value="Pectin_lyas_fold"/>
</dbReference>
<name>A0A8T0CL76_CORYI</name>
<evidence type="ECO:0000256" key="1">
    <source>
        <dbReference type="ARBA" id="ARBA00005184"/>
    </source>
</evidence>
<dbReference type="Proteomes" id="UP000806378">
    <property type="component" value="Unassembled WGS sequence"/>
</dbReference>
<dbReference type="GO" id="GO:0042545">
    <property type="term" value="P:cell wall modification"/>
    <property type="evidence" value="ECO:0007669"/>
    <property type="project" value="InterPro"/>
</dbReference>
<reference evidence="8" key="1">
    <citation type="submission" date="2020-05" db="EMBL/GenBank/DDBJ databases">
        <title>WGS assembly of Corymbia citriodora subspecies variegata.</title>
        <authorList>
            <person name="Barry K."/>
            <person name="Hundley H."/>
            <person name="Shu S."/>
            <person name="Jenkins J."/>
            <person name="Grimwood J."/>
            <person name="Baten A."/>
        </authorList>
    </citation>
    <scope>NUCLEOTIDE SEQUENCE</scope>
    <source>
        <strain evidence="8">CV2-018</strain>
    </source>
</reference>
<evidence type="ECO:0000256" key="3">
    <source>
        <dbReference type="ARBA" id="ARBA00013229"/>
    </source>
</evidence>